<evidence type="ECO:0000256" key="3">
    <source>
        <dbReference type="ARBA" id="ARBA00022777"/>
    </source>
</evidence>
<dbReference type="SUPFAM" id="SSF56112">
    <property type="entry name" value="Protein kinase-like (PK-like)"/>
    <property type="match status" value="1"/>
</dbReference>
<feature type="compositionally biased region" description="Polar residues" evidence="4">
    <location>
        <begin position="396"/>
        <end position="406"/>
    </location>
</feature>
<evidence type="ECO:0000259" key="5">
    <source>
        <dbReference type="PROSITE" id="PS51158"/>
    </source>
</evidence>
<accession>A0A8H7CSV4</accession>
<dbReference type="InterPro" id="IPR004166">
    <property type="entry name" value="a-kinase_dom"/>
</dbReference>
<gene>
    <name evidence="6" type="ORF">MVEN_01434100</name>
</gene>
<dbReference type="AlphaFoldDB" id="A0A8H7CSV4"/>
<dbReference type="Gene3D" id="3.20.200.10">
    <property type="entry name" value="MHCK/EF2 kinase"/>
    <property type="match status" value="1"/>
</dbReference>
<feature type="compositionally biased region" description="Basic residues" evidence="4">
    <location>
        <begin position="325"/>
        <end position="334"/>
    </location>
</feature>
<dbReference type="InterPro" id="IPR011009">
    <property type="entry name" value="Kinase-like_dom_sf"/>
</dbReference>
<feature type="region of interest" description="Disordered" evidence="4">
    <location>
        <begin position="301"/>
        <end position="422"/>
    </location>
</feature>
<reference evidence="6" key="1">
    <citation type="submission" date="2020-05" db="EMBL/GenBank/DDBJ databases">
        <title>Mycena genomes resolve the evolution of fungal bioluminescence.</title>
        <authorList>
            <person name="Tsai I.J."/>
        </authorList>
    </citation>
    <scope>NUCLEOTIDE SEQUENCE</scope>
    <source>
        <strain evidence="6">CCC161011</strain>
    </source>
</reference>
<dbReference type="OrthoDB" id="2658733at2759"/>
<evidence type="ECO:0000256" key="2">
    <source>
        <dbReference type="ARBA" id="ARBA00022679"/>
    </source>
</evidence>
<dbReference type="GO" id="GO:0004674">
    <property type="term" value="F:protein serine/threonine kinase activity"/>
    <property type="evidence" value="ECO:0007669"/>
    <property type="project" value="UniProtKB-KW"/>
</dbReference>
<evidence type="ECO:0000256" key="1">
    <source>
        <dbReference type="ARBA" id="ARBA00022527"/>
    </source>
</evidence>
<dbReference type="Pfam" id="PF02816">
    <property type="entry name" value="Alpha_kinase"/>
    <property type="match status" value="1"/>
</dbReference>
<feature type="compositionally biased region" description="Polar residues" evidence="4">
    <location>
        <begin position="335"/>
        <end position="354"/>
    </location>
</feature>
<dbReference type="EMBL" id="JACAZI010000011">
    <property type="protein sequence ID" value="KAF7349119.1"/>
    <property type="molecule type" value="Genomic_DNA"/>
</dbReference>
<feature type="domain" description="Alpha-type protein kinase" evidence="5">
    <location>
        <begin position="444"/>
        <end position="690"/>
    </location>
</feature>
<feature type="compositionally biased region" description="Basic and acidic residues" evidence="4">
    <location>
        <begin position="718"/>
        <end position="727"/>
    </location>
</feature>
<evidence type="ECO:0000313" key="6">
    <source>
        <dbReference type="EMBL" id="KAF7349119.1"/>
    </source>
</evidence>
<keyword evidence="2" id="KW-0808">Transferase</keyword>
<name>A0A8H7CSV4_9AGAR</name>
<keyword evidence="1" id="KW-0723">Serine/threonine-protein kinase</keyword>
<evidence type="ECO:0000313" key="7">
    <source>
        <dbReference type="Proteomes" id="UP000620124"/>
    </source>
</evidence>
<evidence type="ECO:0000256" key="4">
    <source>
        <dbReference type="SAM" id="MobiDB-lite"/>
    </source>
</evidence>
<keyword evidence="3" id="KW-0418">Kinase</keyword>
<dbReference type="Proteomes" id="UP000620124">
    <property type="component" value="Unassembled WGS sequence"/>
</dbReference>
<feature type="compositionally biased region" description="Polar residues" evidence="4">
    <location>
        <begin position="307"/>
        <end position="324"/>
    </location>
</feature>
<proteinExistence type="predicted"/>
<keyword evidence="7" id="KW-1185">Reference proteome</keyword>
<protein>
    <recommendedName>
        <fullName evidence="5">Alpha-type protein kinase domain-containing protein</fullName>
    </recommendedName>
</protein>
<sequence>MSEFAYADLTPQNPQIKCERPACRKLLPPGVELYILHDNKDSSNGFGASRLKIPTLFIKYIEMSPEQIMAVFMAMFNHWAHTHDIPLANRPGHHLCPRDWRNYGPTPCSVSALESLRSIWPGYHNASSLPTPRHLTIASCSTFWGVTRKPGRVKPEVIGDMWHVHDKIKVSIRAGEIKELAWNSLWPKWDVHTGGYNLDITQCTIYNKDWVEIVPNRTPDVKAIADCFYKPNTKAPNQPIFKTGKYLVYLCIPWDIYSAWLDYDTEKQAAQYDNTEDDVGNDDHKSEGEESVALVARMSISARGASRPTSRQTSRQVASGSGHQLRSRSSKQHPRSITSQSSGFPQSSATTQDRSAALNPASFSSRSPGEKENEFNGDQLDSEVTDENPGFDIGSTPGSATRSSIPILSREAPVKTLSQQTTPSRKEIGGLISVLASIAREHTLSDLLDNSGKLESFLRTPAINVILHLDLTPKAQKRGGFKMAAFGRSSTRIFGPHTGTGICAKRTYYEQKDVESGIVHYLPHPSPRQAQDLAVKVMCNVWTASLLNDVYAEVDRFISLSKSGPPAKIPRMRFVKVAFATEGKQVTAGAFQKYINNNAPTPNSFLFDCENQNCAQFLAFSQHWQFRRTHGLAFVSDYQGGDTLLTDPQIMSDASLGDIFALGNMPSGCKDFPKIHRCNKFCEYFQITNNFNNFDCSVDMSISVADRPLVSSSNGKHKAQDDPDKSRAARRTKMN</sequence>
<dbReference type="PROSITE" id="PS51158">
    <property type="entry name" value="ALPHA_KINASE"/>
    <property type="match status" value="1"/>
</dbReference>
<dbReference type="GO" id="GO:0005524">
    <property type="term" value="F:ATP binding"/>
    <property type="evidence" value="ECO:0007669"/>
    <property type="project" value="InterPro"/>
</dbReference>
<comment type="caution">
    <text evidence="6">The sequence shown here is derived from an EMBL/GenBank/DDBJ whole genome shotgun (WGS) entry which is preliminary data.</text>
</comment>
<feature type="region of interest" description="Disordered" evidence="4">
    <location>
        <begin position="709"/>
        <end position="735"/>
    </location>
</feature>
<organism evidence="6 7">
    <name type="scientific">Mycena venus</name>
    <dbReference type="NCBI Taxonomy" id="2733690"/>
    <lineage>
        <taxon>Eukaryota</taxon>
        <taxon>Fungi</taxon>
        <taxon>Dikarya</taxon>
        <taxon>Basidiomycota</taxon>
        <taxon>Agaricomycotina</taxon>
        <taxon>Agaricomycetes</taxon>
        <taxon>Agaricomycetidae</taxon>
        <taxon>Agaricales</taxon>
        <taxon>Marasmiineae</taxon>
        <taxon>Mycenaceae</taxon>
        <taxon>Mycena</taxon>
    </lineage>
</organism>